<dbReference type="Pfam" id="PF03109">
    <property type="entry name" value="ABC1"/>
    <property type="match status" value="1"/>
</dbReference>
<dbReference type="PANTHER" id="PTHR43851:SF3">
    <property type="entry name" value="COENZYME Q8"/>
    <property type="match status" value="1"/>
</dbReference>
<feature type="compositionally biased region" description="Low complexity" evidence="5">
    <location>
        <begin position="465"/>
        <end position="482"/>
    </location>
</feature>
<gene>
    <name evidence="7" type="ORF">SAMN05421874_14217</name>
</gene>
<dbReference type="CDD" id="cd13970">
    <property type="entry name" value="ABC1_ADCK3"/>
    <property type="match status" value="1"/>
</dbReference>
<evidence type="ECO:0000259" key="6">
    <source>
        <dbReference type="Pfam" id="PF03109"/>
    </source>
</evidence>
<feature type="compositionally biased region" description="Pro residues" evidence="5">
    <location>
        <begin position="483"/>
        <end position="493"/>
    </location>
</feature>
<organism evidence="7 8">
    <name type="scientific">Nonomuraea maritima</name>
    <dbReference type="NCBI Taxonomy" id="683260"/>
    <lineage>
        <taxon>Bacteria</taxon>
        <taxon>Bacillati</taxon>
        <taxon>Actinomycetota</taxon>
        <taxon>Actinomycetes</taxon>
        <taxon>Streptosporangiales</taxon>
        <taxon>Streptosporangiaceae</taxon>
        <taxon>Nonomuraea</taxon>
    </lineage>
</organism>
<dbReference type="AlphaFoldDB" id="A0A1G9R1A0"/>
<keyword evidence="3" id="KW-0547">Nucleotide-binding</keyword>
<dbReference type="InterPro" id="IPR051409">
    <property type="entry name" value="Atypical_kinase_ADCK"/>
</dbReference>
<evidence type="ECO:0000256" key="4">
    <source>
        <dbReference type="ARBA" id="ARBA00022840"/>
    </source>
</evidence>
<accession>A0A1G9R1A0</accession>
<evidence type="ECO:0000256" key="1">
    <source>
        <dbReference type="ARBA" id="ARBA00009670"/>
    </source>
</evidence>
<feature type="domain" description="ABC1 atypical kinase-like" evidence="6">
    <location>
        <begin position="113"/>
        <end position="349"/>
    </location>
</feature>
<protein>
    <submittedName>
        <fullName evidence="7">Predicted unusual protein kinase regulating ubiquinone biosynthesis, AarF/ABC1/UbiB family</fullName>
    </submittedName>
</protein>
<comment type="similarity">
    <text evidence="1">Belongs to the protein kinase superfamily. ADCK protein kinase family.</text>
</comment>
<keyword evidence="2" id="KW-0808">Transferase</keyword>
<dbReference type="EMBL" id="FNFB01000042">
    <property type="protein sequence ID" value="SDM17072.1"/>
    <property type="molecule type" value="Genomic_DNA"/>
</dbReference>
<keyword evidence="4" id="KW-0067">ATP-binding</keyword>
<keyword evidence="8" id="KW-1185">Reference proteome</keyword>
<keyword evidence="7" id="KW-0830">Ubiquinone</keyword>
<evidence type="ECO:0000313" key="7">
    <source>
        <dbReference type="EMBL" id="SDM17072.1"/>
    </source>
</evidence>
<dbReference type="SUPFAM" id="SSF56112">
    <property type="entry name" value="Protein kinase-like (PK-like)"/>
    <property type="match status" value="1"/>
</dbReference>
<feature type="region of interest" description="Disordered" evidence="5">
    <location>
        <begin position="460"/>
        <end position="500"/>
    </location>
</feature>
<dbReference type="InterPro" id="IPR011009">
    <property type="entry name" value="Kinase-like_dom_sf"/>
</dbReference>
<proteinExistence type="inferred from homology"/>
<dbReference type="GO" id="GO:0005524">
    <property type="term" value="F:ATP binding"/>
    <property type="evidence" value="ECO:0007669"/>
    <property type="project" value="UniProtKB-KW"/>
</dbReference>
<dbReference type="PANTHER" id="PTHR43851">
    <property type="match status" value="1"/>
</dbReference>
<keyword evidence="7" id="KW-0418">Kinase</keyword>
<dbReference type="InterPro" id="IPR004147">
    <property type="entry name" value="ABC1_dom"/>
</dbReference>
<reference evidence="7 8" key="1">
    <citation type="submission" date="2016-10" db="EMBL/GenBank/DDBJ databases">
        <authorList>
            <person name="de Groot N.N."/>
        </authorList>
    </citation>
    <scope>NUCLEOTIDE SEQUENCE [LARGE SCALE GENOMIC DNA]</scope>
    <source>
        <strain evidence="7 8">CGMCC 4.5681</strain>
    </source>
</reference>
<evidence type="ECO:0000256" key="3">
    <source>
        <dbReference type="ARBA" id="ARBA00022741"/>
    </source>
</evidence>
<evidence type="ECO:0000313" key="8">
    <source>
        <dbReference type="Proteomes" id="UP000198683"/>
    </source>
</evidence>
<dbReference type="InterPro" id="IPR034646">
    <property type="entry name" value="ADCK3_dom"/>
</dbReference>
<dbReference type="STRING" id="683260.SAMN05421874_14217"/>
<sequence length="500" mass="54352">MLWGDHEGGKRYLIEVPRTVVSDLPRRAVTRSAKLATLPIGFAGRAALGLGKRIGGKSAEIVSQEFQQRTAEQIFKVLGELKGGAMKVGQALSIFEAALPQEIAGPYRATLTKLQDSAPPLPVATVHKVLAEELGDNWRKHFLSFDDKPTAAASIGQVHRAVWQDGREVAVKIQYPGAGKALLGDFAQLARLGRMFGALLPGLDMKSVLSELRERIAEELDYLREAEAQHAFALAFDGDPDFHVPDVVAANERVLVSEWMDGTPLSHIIAHGTQEERDRAGLLFVRFLFSSPPRAGMLHADPHPGNFRMLPNGKLGVLDFGAVNHMPDGHPPTFGQLMRIFNEGDIEAVMAGLRREGFIRDDIDIDPEALRAFLAPYVEPTTVEVFTFSRAWLQAQVASVADLRPNNVVRLLNLPASYVLIHRVHAAGIGVLCQLGTTARFRDEVIRWVPGFADNTAETDSAKVLDTTGLTDDQGDSTSPTTAPIPTPPPPSPNGSHPLS</sequence>
<dbReference type="GO" id="GO:0016301">
    <property type="term" value="F:kinase activity"/>
    <property type="evidence" value="ECO:0007669"/>
    <property type="project" value="UniProtKB-KW"/>
</dbReference>
<dbReference type="Proteomes" id="UP000198683">
    <property type="component" value="Unassembled WGS sequence"/>
</dbReference>
<evidence type="ECO:0000256" key="5">
    <source>
        <dbReference type="SAM" id="MobiDB-lite"/>
    </source>
</evidence>
<name>A0A1G9R1A0_9ACTN</name>
<evidence type="ECO:0000256" key="2">
    <source>
        <dbReference type="ARBA" id="ARBA00022679"/>
    </source>
</evidence>